<evidence type="ECO:0000256" key="6">
    <source>
        <dbReference type="ARBA" id="ARBA00023136"/>
    </source>
</evidence>
<feature type="region of interest" description="Disordered" evidence="8">
    <location>
        <begin position="1"/>
        <end position="49"/>
    </location>
</feature>
<sequence length="351" mass="38298">MTAEQIPEAVRRPRTAARPGTERTTSAGTTPTPNSIRTGASRSTDLPRGSMTVRRRRAFYMFTSPWIIGFALLTVGPMAYALWLSFTTFDGISPRWRYVGLGNYRELLSDPVTWDSLGRAGVFALTSVPLSIVAGLALAVLVNRPIKARGLFRTLLYLPAVVPPVGAGLIFKQLFNRDSGAANGVLHVFGIDALAWLDDPYARYVILMAVLWGAGNVMIISLAGLQDVPRELHEAARIDGASAWRTFRSITVPLLSPVLLFQVVTGMIASVQTIMPLLIAPVPTPAGVTAIPQTNYMYMMHVFAQYFAMGRYGYASALLWVLFVLILIVTGIVFKATSGVVFYNVDPEAKK</sequence>
<feature type="transmembrane region" description="Helical" evidence="7">
    <location>
        <begin position="58"/>
        <end position="83"/>
    </location>
</feature>
<evidence type="ECO:0000256" key="1">
    <source>
        <dbReference type="ARBA" id="ARBA00004651"/>
    </source>
</evidence>
<feature type="transmembrane region" description="Helical" evidence="7">
    <location>
        <begin position="312"/>
        <end position="334"/>
    </location>
</feature>
<dbReference type="SUPFAM" id="SSF161098">
    <property type="entry name" value="MetI-like"/>
    <property type="match status" value="1"/>
</dbReference>
<dbReference type="InterPro" id="IPR051393">
    <property type="entry name" value="ABC_transporter_permease"/>
</dbReference>
<dbReference type="Proteomes" id="UP001160499">
    <property type="component" value="Unassembled WGS sequence"/>
</dbReference>
<feature type="transmembrane region" description="Helical" evidence="7">
    <location>
        <begin position="154"/>
        <end position="171"/>
    </location>
</feature>
<evidence type="ECO:0000256" key="2">
    <source>
        <dbReference type="ARBA" id="ARBA00022448"/>
    </source>
</evidence>
<evidence type="ECO:0000259" key="9">
    <source>
        <dbReference type="PROSITE" id="PS50928"/>
    </source>
</evidence>
<feature type="transmembrane region" description="Helical" evidence="7">
    <location>
        <begin position="246"/>
        <end position="268"/>
    </location>
</feature>
<accession>A0ABT6LB90</accession>
<evidence type="ECO:0000256" key="3">
    <source>
        <dbReference type="ARBA" id="ARBA00022475"/>
    </source>
</evidence>
<feature type="transmembrane region" description="Helical" evidence="7">
    <location>
        <begin position="120"/>
        <end position="142"/>
    </location>
</feature>
<reference evidence="10 11" key="1">
    <citation type="submission" date="2023-04" db="EMBL/GenBank/DDBJ databases">
        <title>Forest soil microbial communities from Buena Vista Peninsula, Colon Province, Panama.</title>
        <authorList>
            <person name="Bouskill N."/>
        </authorList>
    </citation>
    <scope>NUCLEOTIDE SEQUENCE [LARGE SCALE GENOMIC DNA]</scope>
    <source>
        <strain evidence="10 11">GGS1</strain>
    </source>
</reference>
<feature type="domain" description="ABC transmembrane type-1" evidence="9">
    <location>
        <begin position="117"/>
        <end position="333"/>
    </location>
</feature>
<dbReference type="PANTHER" id="PTHR30193">
    <property type="entry name" value="ABC TRANSPORTER PERMEASE PROTEIN"/>
    <property type="match status" value="1"/>
</dbReference>
<dbReference type="Gene3D" id="1.10.3720.10">
    <property type="entry name" value="MetI-like"/>
    <property type="match status" value="1"/>
</dbReference>
<keyword evidence="5 7" id="KW-1133">Transmembrane helix</keyword>
<dbReference type="InterPro" id="IPR035906">
    <property type="entry name" value="MetI-like_sf"/>
</dbReference>
<keyword evidence="11" id="KW-1185">Reference proteome</keyword>
<evidence type="ECO:0000256" key="5">
    <source>
        <dbReference type="ARBA" id="ARBA00022989"/>
    </source>
</evidence>
<dbReference type="CDD" id="cd06261">
    <property type="entry name" value="TM_PBP2"/>
    <property type="match status" value="1"/>
</dbReference>
<feature type="transmembrane region" description="Helical" evidence="7">
    <location>
        <begin position="274"/>
        <end position="291"/>
    </location>
</feature>
<evidence type="ECO:0000256" key="4">
    <source>
        <dbReference type="ARBA" id="ARBA00022692"/>
    </source>
</evidence>
<keyword evidence="4 7" id="KW-0812">Transmembrane</keyword>
<evidence type="ECO:0000313" key="10">
    <source>
        <dbReference type="EMBL" id="MDH6213573.1"/>
    </source>
</evidence>
<comment type="similarity">
    <text evidence="7">Belongs to the binding-protein-dependent transport system permease family.</text>
</comment>
<evidence type="ECO:0000256" key="7">
    <source>
        <dbReference type="RuleBase" id="RU363032"/>
    </source>
</evidence>
<feature type="transmembrane region" description="Helical" evidence="7">
    <location>
        <begin position="204"/>
        <end position="225"/>
    </location>
</feature>
<comment type="subcellular location">
    <subcellularLocation>
        <location evidence="1 7">Cell membrane</location>
        <topology evidence="1 7">Multi-pass membrane protein</topology>
    </subcellularLocation>
</comment>
<dbReference type="Pfam" id="PF00528">
    <property type="entry name" value="BPD_transp_1"/>
    <property type="match status" value="1"/>
</dbReference>
<keyword evidence="2 7" id="KW-0813">Transport</keyword>
<comment type="caution">
    <text evidence="10">The sequence shown here is derived from an EMBL/GenBank/DDBJ whole genome shotgun (WGS) entry which is preliminary data.</text>
</comment>
<proteinExistence type="inferred from homology"/>
<organism evidence="10 11">
    <name type="scientific">Streptomyces pseudovenezuelae</name>
    <dbReference type="NCBI Taxonomy" id="67350"/>
    <lineage>
        <taxon>Bacteria</taxon>
        <taxon>Bacillati</taxon>
        <taxon>Actinomycetota</taxon>
        <taxon>Actinomycetes</taxon>
        <taxon>Kitasatosporales</taxon>
        <taxon>Streptomycetaceae</taxon>
        <taxon>Streptomyces</taxon>
        <taxon>Streptomyces aurantiacus group</taxon>
    </lineage>
</organism>
<feature type="compositionally biased region" description="Polar residues" evidence="8">
    <location>
        <begin position="22"/>
        <end position="44"/>
    </location>
</feature>
<name>A0ABT6LB90_9ACTN</name>
<dbReference type="PANTHER" id="PTHR30193:SF1">
    <property type="entry name" value="ABC TRANSPORTER PERMEASE PROTEIN YESP-RELATED"/>
    <property type="match status" value="1"/>
</dbReference>
<evidence type="ECO:0000313" key="11">
    <source>
        <dbReference type="Proteomes" id="UP001160499"/>
    </source>
</evidence>
<keyword evidence="6 7" id="KW-0472">Membrane</keyword>
<dbReference type="EMBL" id="JARXVH010000001">
    <property type="protein sequence ID" value="MDH6213573.1"/>
    <property type="molecule type" value="Genomic_DNA"/>
</dbReference>
<dbReference type="PROSITE" id="PS50928">
    <property type="entry name" value="ABC_TM1"/>
    <property type="match status" value="1"/>
</dbReference>
<dbReference type="InterPro" id="IPR000515">
    <property type="entry name" value="MetI-like"/>
</dbReference>
<keyword evidence="10" id="KW-0762">Sugar transport</keyword>
<dbReference type="RefSeq" id="WP_280874576.1">
    <property type="nucleotide sequence ID" value="NZ_JARXVH010000001.1"/>
</dbReference>
<protein>
    <submittedName>
        <fullName evidence="10">Multiple sugar transport system permease protein</fullName>
    </submittedName>
</protein>
<keyword evidence="3" id="KW-1003">Cell membrane</keyword>
<evidence type="ECO:0000256" key="8">
    <source>
        <dbReference type="SAM" id="MobiDB-lite"/>
    </source>
</evidence>
<gene>
    <name evidence="10" type="ORF">M2283_000852</name>
</gene>